<feature type="chain" id="PRO_5043354711" evidence="2">
    <location>
        <begin position="21"/>
        <end position="374"/>
    </location>
</feature>
<reference evidence="3" key="1">
    <citation type="journal article" date="2012" name="Nature">
        <title>The oyster genome reveals stress adaptation and complexity of shell formation.</title>
        <authorList>
            <person name="Zhang G."/>
            <person name="Fang X."/>
            <person name="Guo X."/>
            <person name="Li L."/>
            <person name="Luo R."/>
            <person name="Xu F."/>
            <person name="Yang P."/>
            <person name="Zhang L."/>
            <person name="Wang X."/>
            <person name="Qi H."/>
            <person name="Xiong Z."/>
            <person name="Que H."/>
            <person name="Xie Y."/>
            <person name="Holland P.W."/>
            <person name="Paps J."/>
            <person name="Zhu Y."/>
            <person name="Wu F."/>
            <person name="Chen Y."/>
            <person name="Wang J."/>
            <person name="Peng C."/>
            <person name="Meng J."/>
            <person name="Yang L."/>
            <person name="Liu J."/>
            <person name="Wen B."/>
            <person name="Zhang N."/>
            <person name="Huang Z."/>
            <person name="Zhu Q."/>
            <person name="Feng Y."/>
            <person name="Mount A."/>
            <person name="Hedgecock D."/>
            <person name="Xu Z."/>
            <person name="Liu Y."/>
            <person name="Domazet-Loso T."/>
            <person name="Du Y."/>
            <person name="Sun X."/>
            <person name="Zhang S."/>
            <person name="Liu B."/>
            <person name="Cheng P."/>
            <person name="Jiang X."/>
            <person name="Li J."/>
            <person name="Fan D."/>
            <person name="Wang W."/>
            <person name="Fu W."/>
            <person name="Wang T."/>
            <person name="Wang B."/>
            <person name="Zhang J."/>
            <person name="Peng Z."/>
            <person name="Li Y."/>
            <person name="Li N."/>
            <person name="Wang J."/>
            <person name="Chen M."/>
            <person name="He Y."/>
            <person name="Tan F."/>
            <person name="Song X."/>
            <person name="Zheng Q."/>
            <person name="Huang R."/>
            <person name="Yang H."/>
            <person name="Du X."/>
            <person name="Chen L."/>
            <person name="Yang M."/>
            <person name="Gaffney P.M."/>
            <person name="Wang S."/>
            <person name="Luo L."/>
            <person name="She Z."/>
            <person name="Ming Y."/>
            <person name="Huang W."/>
            <person name="Zhang S."/>
            <person name="Huang B."/>
            <person name="Zhang Y."/>
            <person name="Qu T."/>
            <person name="Ni P."/>
            <person name="Miao G."/>
            <person name="Wang J."/>
            <person name="Wang Q."/>
            <person name="Steinberg C.E."/>
            <person name="Wang H."/>
            <person name="Li N."/>
            <person name="Qian L."/>
            <person name="Zhang G."/>
            <person name="Li Y."/>
            <person name="Yang H."/>
            <person name="Liu X."/>
            <person name="Wang J."/>
            <person name="Yin Y."/>
            <person name="Wang J."/>
        </authorList>
    </citation>
    <scope>NUCLEOTIDE SEQUENCE [LARGE SCALE GENOMIC DNA]</scope>
    <source>
        <strain evidence="3">05x7-T-G4-1.051#20</strain>
    </source>
</reference>
<organism evidence="3">
    <name type="scientific">Magallana gigas</name>
    <name type="common">Pacific oyster</name>
    <name type="synonym">Crassostrea gigas</name>
    <dbReference type="NCBI Taxonomy" id="29159"/>
    <lineage>
        <taxon>Eukaryota</taxon>
        <taxon>Metazoa</taxon>
        <taxon>Spiralia</taxon>
        <taxon>Lophotrochozoa</taxon>
        <taxon>Mollusca</taxon>
        <taxon>Bivalvia</taxon>
        <taxon>Autobranchia</taxon>
        <taxon>Pteriomorphia</taxon>
        <taxon>Ostreida</taxon>
        <taxon>Ostreoidea</taxon>
        <taxon>Ostreidae</taxon>
        <taxon>Magallana</taxon>
    </lineage>
</organism>
<feature type="region of interest" description="Disordered" evidence="1">
    <location>
        <begin position="266"/>
        <end position="336"/>
    </location>
</feature>
<feature type="compositionally biased region" description="Basic residues" evidence="1">
    <location>
        <begin position="312"/>
        <end position="325"/>
    </location>
</feature>
<keyword evidence="2" id="KW-0732">Signal</keyword>
<dbReference type="OrthoDB" id="6159695at2759"/>
<feature type="compositionally biased region" description="Polar residues" evidence="1">
    <location>
        <begin position="97"/>
        <end position="120"/>
    </location>
</feature>
<gene>
    <name evidence="3" type="ORF">CGI_10022263</name>
</gene>
<accession>K1QMJ4</accession>
<dbReference type="EMBL" id="JH817293">
    <property type="protein sequence ID" value="EKC32329.1"/>
    <property type="molecule type" value="Genomic_DNA"/>
</dbReference>
<sequence>MSRTVQLFIIGLLLTSHIEAQSKRKSKSKFKALLPAFEPTKPKTNSIAEKPANTASASSASTIEAVGTVDLGKTPATEPKAAPKEVIPQEPYKQSAKEPSSNPVAKSNSPAPFKQIPSTVKESKPVKKNVKASPYSLFLTEKPKETKPKSLEKKLQLPSQNEKTVPSVPAWDYVPPNPRQHSSNFFGQMPTPTTPAPTTPQPPTPAQQSLFGFLHGRKPAAQTQQMLPFNVPSMPPYPGLPNNNPQLNNVYRMIATWLVSHAMKGGNNAAQPSAPATNNIPQQQNMRRQNQQRPKNQRQKNTLTPPPAKPARNPKKQQARPKKTNRKEEERLRKMREKAYREYMDEVYDIDVPDNAFANGVPPYNQGPPFGFPW</sequence>
<feature type="signal peptide" evidence="2">
    <location>
        <begin position="1"/>
        <end position="20"/>
    </location>
</feature>
<feature type="compositionally biased region" description="Polar residues" evidence="1">
    <location>
        <begin position="268"/>
        <end position="277"/>
    </location>
</feature>
<feature type="compositionally biased region" description="Pro residues" evidence="1">
    <location>
        <begin position="192"/>
        <end position="205"/>
    </location>
</feature>
<dbReference type="KEGG" id="crg:105337769"/>
<dbReference type="AlphaFoldDB" id="K1QMJ4"/>
<evidence type="ECO:0000256" key="1">
    <source>
        <dbReference type="SAM" id="MobiDB-lite"/>
    </source>
</evidence>
<dbReference type="HOGENOM" id="CLU_740231_0_0_1"/>
<dbReference type="InParanoid" id="K1QMJ4"/>
<feature type="region of interest" description="Disordered" evidence="1">
    <location>
        <begin position="36"/>
        <end position="210"/>
    </location>
</feature>
<feature type="compositionally biased region" description="Basic and acidic residues" evidence="1">
    <location>
        <begin position="141"/>
        <end position="155"/>
    </location>
</feature>
<evidence type="ECO:0000313" key="3">
    <source>
        <dbReference type="EMBL" id="EKC32329.1"/>
    </source>
</evidence>
<feature type="compositionally biased region" description="Basic and acidic residues" evidence="1">
    <location>
        <begin position="326"/>
        <end position="336"/>
    </location>
</feature>
<proteinExistence type="predicted"/>
<protein>
    <submittedName>
        <fullName evidence="3">Uncharacterized protein</fullName>
    </submittedName>
</protein>
<name>K1QMJ4_MAGGI</name>
<evidence type="ECO:0000256" key="2">
    <source>
        <dbReference type="SAM" id="SignalP"/>
    </source>
</evidence>
<feature type="compositionally biased region" description="Low complexity" evidence="1">
    <location>
        <begin position="52"/>
        <end position="62"/>
    </location>
</feature>
<feature type="compositionally biased region" description="Low complexity" evidence="1">
    <location>
        <begin position="278"/>
        <end position="294"/>
    </location>
</feature>